<name>C8TDN3_EIMTE</name>
<protein>
    <submittedName>
        <fullName evidence="1">Uncharacterized protein</fullName>
    </submittedName>
</protein>
<accession>C8TDN3</accession>
<organism evidence="1 2">
    <name type="scientific">Eimeria tenella</name>
    <name type="common">Coccidian parasite</name>
    <dbReference type="NCBI Taxonomy" id="5802"/>
    <lineage>
        <taxon>Eukaryota</taxon>
        <taxon>Sar</taxon>
        <taxon>Alveolata</taxon>
        <taxon>Apicomplexa</taxon>
        <taxon>Conoidasida</taxon>
        <taxon>Coccidia</taxon>
        <taxon>Eucoccidiorida</taxon>
        <taxon>Eimeriorina</taxon>
        <taxon>Eimeriidae</taxon>
        <taxon>Eimeria</taxon>
    </lineage>
</organism>
<dbReference type="EMBL" id="AM269894">
    <property type="protein sequence ID" value="CAK51369.1"/>
    <property type="molecule type" value="Genomic_DNA"/>
</dbReference>
<reference evidence="1 2" key="1">
    <citation type="journal article" date="2007" name="Genome Res.">
        <title>Sequencing and analysis of chromosome 1 of Eimeria tenella reveals a unique segmental organization.</title>
        <authorList>
            <person name="Ling K.H."/>
            <person name="Rajandream M.A."/>
            <person name="Rivailler P."/>
            <person name="Ivens A."/>
            <person name="Yap S.J."/>
            <person name="Madeira A.M.B.N."/>
            <person name="Mungall K."/>
            <person name="Billington K."/>
            <person name="Yee W.Y."/>
            <person name="Bankier A.T."/>
            <person name="Carroll F."/>
            <person name="Durham A.M."/>
            <person name="Peters N."/>
            <person name="Loo S.S."/>
            <person name="Mat-Isa M.N."/>
            <person name="Novaes J."/>
            <person name="Quail M."/>
            <person name="Rosli R."/>
            <person name="Shamsudin M.N."/>
            <person name="Sobreira T.J.P."/>
            <person name="Tivey A.R."/>
            <person name="Wai S.F."/>
            <person name="White S."/>
            <person name="Wu X."/>
            <person name="Kerhornou A.X."/>
            <person name="Blake D."/>
            <person name="Mohamed R."/>
            <person name="Shirley M."/>
            <person name="Gruber A."/>
            <person name="Berriman M."/>
            <person name="Tomley F."/>
            <person name="Dear P.H."/>
            <person name="Wan K.L."/>
        </authorList>
    </citation>
    <scope>NUCLEOTIDE SEQUENCE [LARGE SCALE GENOMIC DNA]</scope>
    <source>
        <strain evidence="1 2">Houghton</strain>
    </source>
</reference>
<dbReference type="AlphaFoldDB" id="C8TDN3"/>
<evidence type="ECO:0000313" key="2">
    <source>
        <dbReference type="Proteomes" id="UP000243681"/>
    </source>
</evidence>
<sequence length="47" mass="4802">MGCSPPTPCGEEACTGAGAIASPSLHAFQGTSSVCMLIRRQIAFRCS</sequence>
<dbReference type="Proteomes" id="UP000243681">
    <property type="component" value="Chromosome 1"/>
</dbReference>
<gene>
    <name evidence="1" type="ORF">e1012e08.tmp0355</name>
</gene>
<evidence type="ECO:0000313" key="1">
    <source>
        <dbReference type="EMBL" id="CAK51369.1"/>
    </source>
</evidence>
<proteinExistence type="predicted"/>